<evidence type="ECO:0000313" key="2">
    <source>
        <dbReference type="Proteomes" id="UP000708208"/>
    </source>
</evidence>
<protein>
    <submittedName>
        <fullName evidence="1">Uncharacterized protein</fullName>
    </submittedName>
</protein>
<comment type="caution">
    <text evidence="1">The sequence shown here is derived from an EMBL/GenBank/DDBJ whole genome shotgun (WGS) entry which is preliminary data.</text>
</comment>
<reference evidence="1" key="1">
    <citation type="submission" date="2021-06" db="EMBL/GenBank/DDBJ databases">
        <authorList>
            <person name="Hodson N. C."/>
            <person name="Mongue J. A."/>
            <person name="Jaron S. K."/>
        </authorList>
    </citation>
    <scope>NUCLEOTIDE SEQUENCE</scope>
</reference>
<name>A0A8J2IZC8_9HEXA</name>
<proteinExistence type="predicted"/>
<sequence length="73" mass="8518">MSQRRRVAEIVHEGWSGKLGNPRESRGGKRETVSCILVEFYGKIDISMDVRTVEHSLHMRWFNFCTSELGHRI</sequence>
<dbReference type="AlphaFoldDB" id="A0A8J2IZC8"/>
<evidence type="ECO:0000313" key="1">
    <source>
        <dbReference type="EMBL" id="CAG7652964.1"/>
    </source>
</evidence>
<gene>
    <name evidence="1" type="ORF">AFUS01_LOCUS819</name>
</gene>
<dbReference type="EMBL" id="CAJVCH010004372">
    <property type="protein sequence ID" value="CAG7652964.1"/>
    <property type="molecule type" value="Genomic_DNA"/>
</dbReference>
<keyword evidence="2" id="KW-1185">Reference proteome</keyword>
<organism evidence="1 2">
    <name type="scientific">Allacma fusca</name>
    <dbReference type="NCBI Taxonomy" id="39272"/>
    <lineage>
        <taxon>Eukaryota</taxon>
        <taxon>Metazoa</taxon>
        <taxon>Ecdysozoa</taxon>
        <taxon>Arthropoda</taxon>
        <taxon>Hexapoda</taxon>
        <taxon>Collembola</taxon>
        <taxon>Symphypleona</taxon>
        <taxon>Sminthuridae</taxon>
        <taxon>Allacma</taxon>
    </lineage>
</organism>
<accession>A0A8J2IZC8</accession>
<dbReference type="Proteomes" id="UP000708208">
    <property type="component" value="Unassembled WGS sequence"/>
</dbReference>